<dbReference type="PRINTS" id="PR01438">
    <property type="entry name" value="UNVRSLSTRESS"/>
</dbReference>
<dbReference type="Proteomes" id="UP000054223">
    <property type="component" value="Unassembled WGS sequence"/>
</dbReference>
<dbReference type="GO" id="GO:0005737">
    <property type="term" value="C:cytoplasm"/>
    <property type="evidence" value="ECO:0007669"/>
    <property type="project" value="UniProtKB-SubCell"/>
</dbReference>
<evidence type="ECO:0000313" key="5">
    <source>
        <dbReference type="EMBL" id="KUG06138.1"/>
    </source>
</evidence>
<feature type="signal peptide" evidence="3">
    <location>
        <begin position="1"/>
        <end position="23"/>
    </location>
</feature>
<dbReference type="Gene3D" id="3.40.50.620">
    <property type="entry name" value="HUPs"/>
    <property type="match status" value="1"/>
</dbReference>
<comment type="similarity">
    <text evidence="1 2">Belongs to the universal stress protein A family.</text>
</comment>
<evidence type="ECO:0000256" key="2">
    <source>
        <dbReference type="PIRNR" id="PIRNR006276"/>
    </source>
</evidence>
<feature type="chain" id="PRO_5040809994" description="Universal stress protein" evidence="3">
    <location>
        <begin position="24"/>
        <end position="146"/>
    </location>
</feature>
<feature type="domain" description="UspA" evidence="4">
    <location>
        <begin position="5"/>
        <end position="135"/>
    </location>
</feature>
<comment type="subcellular location">
    <subcellularLocation>
        <location evidence="2">Cytoplasm</location>
    </subcellularLocation>
</comment>
<evidence type="ECO:0000313" key="6">
    <source>
        <dbReference type="Proteomes" id="UP000054223"/>
    </source>
</evidence>
<dbReference type="PANTHER" id="PTHR46268:SF6">
    <property type="entry name" value="UNIVERSAL STRESS PROTEIN UP12"/>
    <property type="match status" value="1"/>
</dbReference>
<dbReference type="Pfam" id="PF00582">
    <property type="entry name" value="Usp"/>
    <property type="match status" value="1"/>
</dbReference>
<dbReference type="PANTHER" id="PTHR46268">
    <property type="entry name" value="STRESS RESPONSE PROTEIN NHAX"/>
    <property type="match status" value="1"/>
</dbReference>
<dbReference type="CDD" id="cd00293">
    <property type="entry name" value="USP-like"/>
    <property type="match status" value="1"/>
</dbReference>
<dbReference type="AlphaFoldDB" id="A0A9X0HHS7"/>
<evidence type="ECO:0000256" key="3">
    <source>
        <dbReference type="SAM" id="SignalP"/>
    </source>
</evidence>
<name>A0A9X0HHS7_SOLP1</name>
<protein>
    <recommendedName>
        <fullName evidence="2">Universal stress protein</fullName>
    </recommendedName>
</protein>
<keyword evidence="3" id="KW-0732">Signal</keyword>
<comment type="caution">
    <text evidence="5">The sequence shown here is derived from an EMBL/GenBank/DDBJ whole genome shotgun (WGS) entry which is preliminary data.</text>
</comment>
<sequence>MHLSKVLCPLDFSAATLPLLAYAAALARATGAELCLLHVQEPQPVLSGADEQAGLDVTAELAQAAQVARQAGAARVSTHLRHGDAAREIVRAAEESGADLMVIGSHGQTGLTRFLMGNTAEYVVRTAPCATLLVKPQGTDAYRRSA</sequence>
<reference evidence="5 6" key="1">
    <citation type="submission" date="2015-11" db="EMBL/GenBank/DDBJ databases">
        <title>Solirubrum puertoriconensis gen. nov. an environmental bacteria isolated in Puerto Rico.</title>
        <authorList>
            <person name="Cuebas-Irizarry M.F."/>
            <person name="Montalvo-Rodriguez R."/>
        </authorList>
    </citation>
    <scope>NUCLEOTIDE SEQUENCE [LARGE SCALE GENOMIC DNA]</scope>
    <source>
        <strain evidence="5 6">MC1A</strain>
    </source>
</reference>
<keyword evidence="6" id="KW-1185">Reference proteome</keyword>
<gene>
    <name evidence="5" type="ORF">ASU33_01860</name>
</gene>
<dbReference type="EMBL" id="LNAL01000008">
    <property type="protein sequence ID" value="KUG06138.1"/>
    <property type="molecule type" value="Genomic_DNA"/>
</dbReference>
<dbReference type="SUPFAM" id="SSF52402">
    <property type="entry name" value="Adenine nucleotide alpha hydrolases-like"/>
    <property type="match status" value="1"/>
</dbReference>
<organism evidence="5 6">
    <name type="scientific">Solirubrum puertoriconensis</name>
    <dbReference type="NCBI Taxonomy" id="1751427"/>
    <lineage>
        <taxon>Bacteria</taxon>
        <taxon>Pseudomonadati</taxon>
        <taxon>Bacteroidota</taxon>
        <taxon>Cytophagia</taxon>
        <taxon>Cytophagales</taxon>
    </lineage>
</organism>
<keyword evidence="2" id="KW-0963">Cytoplasm</keyword>
<evidence type="ECO:0000259" key="4">
    <source>
        <dbReference type="Pfam" id="PF00582"/>
    </source>
</evidence>
<evidence type="ECO:0000256" key="1">
    <source>
        <dbReference type="ARBA" id="ARBA00008791"/>
    </source>
</evidence>
<dbReference type="InterPro" id="IPR006016">
    <property type="entry name" value="UspA"/>
</dbReference>
<dbReference type="PIRSF" id="PIRSF006276">
    <property type="entry name" value="UspA"/>
    <property type="match status" value="1"/>
</dbReference>
<accession>A0A9X0HHS7</accession>
<dbReference type="InterPro" id="IPR014729">
    <property type="entry name" value="Rossmann-like_a/b/a_fold"/>
</dbReference>
<proteinExistence type="inferred from homology"/>
<dbReference type="InterPro" id="IPR006015">
    <property type="entry name" value="Universal_stress_UspA"/>
</dbReference>